<dbReference type="EMBL" id="PQIB02000017">
    <property type="protein sequence ID" value="RLM58423.1"/>
    <property type="molecule type" value="Genomic_DNA"/>
</dbReference>
<reference evidence="4" key="1">
    <citation type="journal article" date="2019" name="Nat. Commun.">
        <title>The genome of broomcorn millet.</title>
        <authorList>
            <person name="Zou C."/>
            <person name="Miki D."/>
            <person name="Li D."/>
            <person name="Tang Q."/>
            <person name="Xiao L."/>
            <person name="Rajput S."/>
            <person name="Deng P."/>
            <person name="Jia W."/>
            <person name="Huang R."/>
            <person name="Zhang M."/>
            <person name="Sun Y."/>
            <person name="Hu J."/>
            <person name="Fu X."/>
            <person name="Schnable P.S."/>
            <person name="Li F."/>
            <person name="Zhang H."/>
            <person name="Feng B."/>
            <person name="Zhu X."/>
            <person name="Liu R."/>
            <person name="Schnable J.C."/>
            <person name="Zhu J.-K."/>
            <person name="Zhang H."/>
        </authorList>
    </citation>
    <scope>NUCLEOTIDE SEQUENCE [LARGE SCALE GENOMIC DNA]</scope>
</reference>
<accession>A0A3L6PJD6</accession>
<dbReference type="Pfam" id="PF07727">
    <property type="entry name" value="RVT_2"/>
    <property type="match status" value="1"/>
</dbReference>
<dbReference type="OrthoDB" id="1930494at2759"/>
<dbReference type="InterPro" id="IPR013103">
    <property type="entry name" value="RVT_2"/>
</dbReference>
<sequence>MSIARWSSSATLQLRGLRRRVPRWRASMVPHHGEHPRRAAGAGLAPHILEADLHLAHNSGEPRSFAEVNGHAAWCAMMQLEMDPAERNQTWELVDLSAGHCAITLKQKKDEAGTIVKHKARLFARGFAQQEGVDFNDAFTPVSWMESVRILLALAAQEGWRVHYMDFKTAFLNGDLKEEVYVHQPPGFVIPTRRARSFVCAKPSTACGRHRGRGTPSLTPLSGPWGSCKARMKRPSTGGQGWQCPTGGRLHR</sequence>
<name>A0A3L6PJD6_PANMI</name>
<gene>
    <name evidence="3" type="ORF">C2845_PM18G04730</name>
</gene>
<evidence type="ECO:0000256" key="1">
    <source>
        <dbReference type="SAM" id="MobiDB-lite"/>
    </source>
</evidence>
<dbReference type="Proteomes" id="UP000275267">
    <property type="component" value="Unassembled WGS sequence"/>
</dbReference>
<organism evidence="3 4">
    <name type="scientific">Panicum miliaceum</name>
    <name type="common">Proso millet</name>
    <name type="synonym">Broomcorn millet</name>
    <dbReference type="NCBI Taxonomy" id="4540"/>
    <lineage>
        <taxon>Eukaryota</taxon>
        <taxon>Viridiplantae</taxon>
        <taxon>Streptophyta</taxon>
        <taxon>Embryophyta</taxon>
        <taxon>Tracheophyta</taxon>
        <taxon>Spermatophyta</taxon>
        <taxon>Magnoliopsida</taxon>
        <taxon>Liliopsida</taxon>
        <taxon>Poales</taxon>
        <taxon>Poaceae</taxon>
        <taxon>PACMAD clade</taxon>
        <taxon>Panicoideae</taxon>
        <taxon>Panicodae</taxon>
        <taxon>Paniceae</taxon>
        <taxon>Panicinae</taxon>
        <taxon>Panicum</taxon>
        <taxon>Panicum sect. Panicum</taxon>
    </lineage>
</organism>
<feature type="region of interest" description="Disordered" evidence="1">
    <location>
        <begin position="209"/>
        <end position="252"/>
    </location>
</feature>
<comment type="caution">
    <text evidence="3">The sequence shown here is derived from an EMBL/GenBank/DDBJ whole genome shotgun (WGS) entry which is preliminary data.</text>
</comment>
<evidence type="ECO:0000313" key="4">
    <source>
        <dbReference type="Proteomes" id="UP000275267"/>
    </source>
</evidence>
<keyword evidence="4" id="KW-1185">Reference proteome</keyword>
<feature type="domain" description="Reverse transcriptase Ty1/copia-type" evidence="2">
    <location>
        <begin position="88"/>
        <end position="194"/>
    </location>
</feature>
<dbReference type="STRING" id="4540.A0A3L6PJD6"/>
<evidence type="ECO:0000259" key="2">
    <source>
        <dbReference type="Pfam" id="PF07727"/>
    </source>
</evidence>
<proteinExistence type="predicted"/>
<evidence type="ECO:0000313" key="3">
    <source>
        <dbReference type="EMBL" id="RLM58423.1"/>
    </source>
</evidence>
<dbReference type="AlphaFoldDB" id="A0A3L6PJD6"/>
<protein>
    <submittedName>
        <fullName evidence="3">Retrotransposon protein, putative, Ty1-copia subclass</fullName>
    </submittedName>
</protein>